<name>A0A8J3JBM3_9ACTN</name>
<dbReference type="Proteomes" id="UP000612808">
    <property type="component" value="Unassembled WGS sequence"/>
</dbReference>
<keyword evidence="2" id="KW-1185">Reference proteome</keyword>
<protein>
    <recommendedName>
        <fullName evidence="3">WXG100 family type VII secretion target</fullName>
    </recommendedName>
</protein>
<evidence type="ECO:0000313" key="2">
    <source>
        <dbReference type="Proteomes" id="UP000612808"/>
    </source>
</evidence>
<dbReference type="SUPFAM" id="SSF140453">
    <property type="entry name" value="EsxAB dimer-like"/>
    <property type="match status" value="1"/>
</dbReference>
<sequence length="104" mass="11605">MSIEDRQITVPVDLEHAGPYINGMATTISDELRTLRNNLAPVLDSPMWVGAAQTYYGGLQTEWNIAAEGLFGPEGVLGRIAHAMNLTWGNYVDCEWSNQQTWKH</sequence>
<comment type="caution">
    <text evidence="1">The sequence shown here is derived from an EMBL/GenBank/DDBJ whole genome shotgun (WGS) entry which is preliminary data.</text>
</comment>
<accession>A0A8J3JBM3</accession>
<dbReference type="RefSeq" id="WP_203663770.1">
    <property type="nucleotide sequence ID" value="NZ_BAAAZM010000022.1"/>
</dbReference>
<organism evidence="1 2">
    <name type="scientific">Actinocatenispora rupis</name>
    <dbReference type="NCBI Taxonomy" id="519421"/>
    <lineage>
        <taxon>Bacteria</taxon>
        <taxon>Bacillati</taxon>
        <taxon>Actinomycetota</taxon>
        <taxon>Actinomycetes</taxon>
        <taxon>Micromonosporales</taxon>
        <taxon>Micromonosporaceae</taxon>
        <taxon>Actinocatenispora</taxon>
    </lineage>
</organism>
<evidence type="ECO:0000313" key="1">
    <source>
        <dbReference type="EMBL" id="GID15445.1"/>
    </source>
</evidence>
<dbReference type="InterPro" id="IPR036689">
    <property type="entry name" value="ESAT-6-like_sf"/>
</dbReference>
<dbReference type="EMBL" id="BOMB01000043">
    <property type="protein sequence ID" value="GID15445.1"/>
    <property type="molecule type" value="Genomic_DNA"/>
</dbReference>
<proteinExistence type="predicted"/>
<dbReference type="Gene3D" id="1.10.287.1060">
    <property type="entry name" value="ESAT-6-like"/>
    <property type="match status" value="1"/>
</dbReference>
<gene>
    <name evidence="1" type="ORF">Aru02nite_63340</name>
</gene>
<dbReference type="AlphaFoldDB" id="A0A8J3JBM3"/>
<reference evidence="1" key="1">
    <citation type="submission" date="2021-01" db="EMBL/GenBank/DDBJ databases">
        <title>Whole genome shotgun sequence of Actinocatenispora rupis NBRC 107355.</title>
        <authorList>
            <person name="Komaki H."/>
            <person name="Tamura T."/>
        </authorList>
    </citation>
    <scope>NUCLEOTIDE SEQUENCE</scope>
    <source>
        <strain evidence="1">NBRC 107355</strain>
    </source>
</reference>
<evidence type="ECO:0008006" key="3">
    <source>
        <dbReference type="Google" id="ProtNLM"/>
    </source>
</evidence>